<dbReference type="Pfam" id="PF13275">
    <property type="entry name" value="S4_2"/>
    <property type="match status" value="1"/>
</dbReference>
<proteinExistence type="predicted"/>
<gene>
    <name evidence="3" type="ORF">ABCQ75_00860</name>
</gene>
<evidence type="ECO:0000313" key="3">
    <source>
        <dbReference type="EMBL" id="MEN2743089.1"/>
    </source>
</evidence>
<evidence type="ECO:0000256" key="1">
    <source>
        <dbReference type="PROSITE-ProRule" id="PRU00182"/>
    </source>
</evidence>
<dbReference type="PROSITE" id="PS50889">
    <property type="entry name" value="S4"/>
    <property type="match status" value="1"/>
</dbReference>
<reference evidence="3 4" key="1">
    <citation type="submission" date="2024-05" db="EMBL/GenBank/DDBJ databases">
        <title>Sinomonas sp. nov., isolated from a waste landfill.</title>
        <authorList>
            <person name="Zhao Y."/>
        </authorList>
    </citation>
    <scope>NUCLEOTIDE SEQUENCE [LARGE SCALE GENOMIC DNA]</scope>
    <source>
        <strain evidence="3 4">CCTCC AB2014300</strain>
    </source>
</reference>
<dbReference type="InterPro" id="IPR036986">
    <property type="entry name" value="S4_RNA-bd_sf"/>
</dbReference>
<keyword evidence="1" id="KW-0694">RNA-binding</keyword>
<comment type="caution">
    <text evidence="3">The sequence shown here is derived from an EMBL/GenBank/DDBJ whole genome shotgun (WGS) entry which is preliminary data.</text>
</comment>
<dbReference type="CDD" id="cd00165">
    <property type="entry name" value="S4"/>
    <property type="match status" value="1"/>
</dbReference>
<evidence type="ECO:0000313" key="4">
    <source>
        <dbReference type="Proteomes" id="UP001422074"/>
    </source>
</evidence>
<accession>A0ABU9WWU2</accession>
<sequence>MAPRESSGTRPTGSTPDDLEIREGTIRLGQALKLASLVEDGVEAADLIRNGLVKVNGQIEERRGRQLAAGDVVELGGRSVRLVPRG</sequence>
<feature type="region of interest" description="Disordered" evidence="2">
    <location>
        <begin position="1"/>
        <end position="22"/>
    </location>
</feature>
<dbReference type="SUPFAM" id="SSF55174">
    <property type="entry name" value="Alpha-L RNA-binding motif"/>
    <property type="match status" value="1"/>
</dbReference>
<organism evidence="3 4">
    <name type="scientific">Sinomonas halotolerans</name>
    <dbReference type="NCBI Taxonomy" id="1644133"/>
    <lineage>
        <taxon>Bacteria</taxon>
        <taxon>Bacillati</taxon>
        <taxon>Actinomycetota</taxon>
        <taxon>Actinomycetes</taxon>
        <taxon>Micrococcales</taxon>
        <taxon>Micrococcaceae</taxon>
        <taxon>Sinomonas</taxon>
    </lineage>
</organism>
<dbReference type="Gene3D" id="3.10.290.10">
    <property type="entry name" value="RNA-binding S4 domain"/>
    <property type="match status" value="1"/>
</dbReference>
<evidence type="ECO:0000256" key="2">
    <source>
        <dbReference type="SAM" id="MobiDB-lite"/>
    </source>
</evidence>
<dbReference type="RefSeq" id="WP_345882507.1">
    <property type="nucleotide sequence ID" value="NZ_JBDFRB010000001.1"/>
</dbReference>
<feature type="compositionally biased region" description="Polar residues" evidence="2">
    <location>
        <begin position="1"/>
        <end position="15"/>
    </location>
</feature>
<keyword evidence="4" id="KW-1185">Reference proteome</keyword>
<name>A0ABU9WWU2_9MICC</name>
<dbReference type="EMBL" id="JBDFRB010000001">
    <property type="protein sequence ID" value="MEN2743089.1"/>
    <property type="molecule type" value="Genomic_DNA"/>
</dbReference>
<protein>
    <submittedName>
        <fullName evidence="3">RNA-binding S4 domain-containing protein</fullName>
    </submittedName>
</protein>
<dbReference type="Proteomes" id="UP001422074">
    <property type="component" value="Unassembled WGS sequence"/>
</dbReference>